<proteinExistence type="predicted"/>
<reference evidence="1" key="1">
    <citation type="journal article" date="2022" name="Int. J. Mol. Sci.">
        <title>Draft Genome of Tanacetum Coccineum: Genomic Comparison of Closely Related Tanacetum-Family Plants.</title>
        <authorList>
            <person name="Yamashiro T."/>
            <person name="Shiraishi A."/>
            <person name="Nakayama K."/>
            <person name="Satake H."/>
        </authorList>
    </citation>
    <scope>NUCLEOTIDE SEQUENCE</scope>
</reference>
<evidence type="ECO:0000313" key="1">
    <source>
        <dbReference type="EMBL" id="GJT19795.1"/>
    </source>
</evidence>
<gene>
    <name evidence="1" type="ORF">Tco_0878501</name>
</gene>
<reference evidence="1" key="2">
    <citation type="submission" date="2022-01" db="EMBL/GenBank/DDBJ databases">
        <authorList>
            <person name="Yamashiro T."/>
            <person name="Shiraishi A."/>
            <person name="Satake H."/>
            <person name="Nakayama K."/>
        </authorList>
    </citation>
    <scope>NUCLEOTIDE SEQUENCE</scope>
</reference>
<evidence type="ECO:0000313" key="2">
    <source>
        <dbReference type="Proteomes" id="UP001151760"/>
    </source>
</evidence>
<keyword evidence="2" id="KW-1185">Reference proteome</keyword>
<dbReference type="Proteomes" id="UP001151760">
    <property type="component" value="Unassembled WGS sequence"/>
</dbReference>
<protein>
    <recommendedName>
        <fullName evidence="3">Reverse transcriptase domain-containing protein</fullName>
    </recommendedName>
</protein>
<accession>A0ABQ5BY26</accession>
<sequence>MVGLMVMMAKQVVKNLLPTIVAQVGSQCSDQGNGRNQNGDAVNDNIRGDGGAIAYTRWIEKIDLAQDMSGCRDNQKVKYTAGLVVEKAPTWWNSQIHT</sequence>
<evidence type="ECO:0008006" key="3">
    <source>
        <dbReference type="Google" id="ProtNLM"/>
    </source>
</evidence>
<dbReference type="EMBL" id="BQNB010013747">
    <property type="protein sequence ID" value="GJT19795.1"/>
    <property type="molecule type" value="Genomic_DNA"/>
</dbReference>
<name>A0ABQ5BY26_9ASTR</name>
<comment type="caution">
    <text evidence="1">The sequence shown here is derived from an EMBL/GenBank/DDBJ whole genome shotgun (WGS) entry which is preliminary data.</text>
</comment>
<organism evidence="1 2">
    <name type="scientific">Tanacetum coccineum</name>
    <dbReference type="NCBI Taxonomy" id="301880"/>
    <lineage>
        <taxon>Eukaryota</taxon>
        <taxon>Viridiplantae</taxon>
        <taxon>Streptophyta</taxon>
        <taxon>Embryophyta</taxon>
        <taxon>Tracheophyta</taxon>
        <taxon>Spermatophyta</taxon>
        <taxon>Magnoliopsida</taxon>
        <taxon>eudicotyledons</taxon>
        <taxon>Gunneridae</taxon>
        <taxon>Pentapetalae</taxon>
        <taxon>asterids</taxon>
        <taxon>campanulids</taxon>
        <taxon>Asterales</taxon>
        <taxon>Asteraceae</taxon>
        <taxon>Asteroideae</taxon>
        <taxon>Anthemideae</taxon>
        <taxon>Anthemidinae</taxon>
        <taxon>Tanacetum</taxon>
    </lineage>
</organism>